<dbReference type="GeneID" id="58410985"/>
<gene>
    <name evidence="7" type="ordered locus">TERTU_3674</name>
</gene>
<dbReference type="Proteomes" id="UP000009080">
    <property type="component" value="Chromosome"/>
</dbReference>
<name>C5BS60_TERTT</name>
<dbReference type="GO" id="GO:0016020">
    <property type="term" value="C:membrane"/>
    <property type="evidence" value="ECO:0007669"/>
    <property type="project" value="UniProtKB-SubCell"/>
</dbReference>
<dbReference type="RefSeq" id="WP_015818212.1">
    <property type="nucleotide sequence ID" value="NC_012997.1"/>
</dbReference>
<keyword evidence="4 5" id="KW-0472">Membrane</keyword>
<dbReference type="InterPro" id="IPR006977">
    <property type="entry name" value="Yip1_dom"/>
</dbReference>
<dbReference type="STRING" id="377629.TERTU_3674"/>
<feature type="transmembrane region" description="Helical" evidence="5">
    <location>
        <begin position="31"/>
        <end position="51"/>
    </location>
</feature>
<evidence type="ECO:0000256" key="1">
    <source>
        <dbReference type="ARBA" id="ARBA00004141"/>
    </source>
</evidence>
<dbReference type="EMBL" id="CP001614">
    <property type="protein sequence ID" value="ACR12100.1"/>
    <property type="molecule type" value="Genomic_DNA"/>
</dbReference>
<dbReference type="eggNOG" id="ENOG502Z7KS">
    <property type="taxonomic scope" value="Bacteria"/>
</dbReference>
<evidence type="ECO:0000259" key="6">
    <source>
        <dbReference type="Pfam" id="PF04893"/>
    </source>
</evidence>
<feature type="transmembrane region" description="Helical" evidence="5">
    <location>
        <begin position="139"/>
        <end position="158"/>
    </location>
</feature>
<dbReference type="Pfam" id="PF04893">
    <property type="entry name" value="Yip1"/>
    <property type="match status" value="1"/>
</dbReference>
<evidence type="ECO:0000256" key="5">
    <source>
        <dbReference type="SAM" id="Phobius"/>
    </source>
</evidence>
<evidence type="ECO:0000313" key="7">
    <source>
        <dbReference type="EMBL" id="ACR12100.1"/>
    </source>
</evidence>
<proteinExistence type="predicted"/>
<organism evidence="7 8">
    <name type="scientific">Teredinibacter turnerae (strain ATCC 39867 / T7901)</name>
    <dbReference type="NCBI Taxonomy" id="377629"/>
    <lineage>
        <taxon>Bacteria</taxon>
        <taxon>Pseudomonadati</taxon>
        <taxon>Pseudomonadota</taxon>
        <taxon>Gammaproteobacteria</taxon>
        <taxon>Cellvibrionales</taxon>
        <taxon>Cellvibrionaceae</taxon>
        <taxon>Teredinibacter</taxon>
    </lineage>
</organism>
<feature type="transmembrane region" description="Helical" evidence="5">
    <location>
        <begin position="114"/>
        <end position="133"/>
    </location>
</feature>
<reference evidence="7 8" key="1">
    <citation type="journal article" date="2009" name="PLoS ONE">
        <title>The complete genome of Teredinibacter turnerae T7901: an intracellular endosymbiont of marine wood-boring bivalves (shipworms).</title>
        <authorList>
            <person name="Yang J.C."/>
            <person name="Madupu R."/>
            <person name="Durkin A.S."/>
            <person name="Ekborg N.A."/>
            <person name="Pedamallu C.S."/>
            <person name="Hostetler J.B."/>
            <person name="Radune D."/>
            <person name="Toms B.S."/>
            <person name="Henrissat B."/>
            <person name="Coutinho P.M."/>
            <person name="Schwarz S."/>
            <person name="Field L."/>
            <person name="Trindade-Silva A.E."/>
            <person name="Soares C.A.G."/>
            <person name="Elshahawi S."/>
            <person name="Hanora A."/>
            <person name="Schmidt E.W."/>
            <person name="Haygood M.G."/>
            <person name="Posfai J."/>
            <person name="Benner J."/>
            <person name="Madinger C."/>
            <person name="Nove J."/>
            <person name="Anton B."/>
            <person name="Chaudhary K."/>
            <person name="Foster J."/>
            <person name="Holman A."/>
            <person name="Kumar S."/>
            <person name="Lessard P.A."/>
            <person name="Luyten Y.A."/>
            <person name="Slatko B."/>
            <person name="Wood N."/>
            <person name="Wu B."/>
            <person name="Teplitski M."/>
            <person name="Mougous J.D."/>
            <person name="Ward N."/>
            <person name="Eisen J.A."/>
            <person name="Badger J.H."/>
            <person name="Distel D.L."/>
        </authorList>
    </citation>
    <scope>NUCLEOTIDE SEQUENCE [LARGE SCALE GENOMIC DNA]</scope>
    <source>
        <strain evidence="8">ATCC 39867 / T7901</strain>
    </source>
</reference>
<evidence type="ECO:0000256" key="2">
    <source>
        <dbReference type="ARBA" id="ARBA00022692"/>
    </source>
</evidence>
<dbReference type="AlphaFoldDB" id="C5BS60"/>
<dbReference type="KEGG" id="ttu:TERTU_3674"/>
<accession>C5BS60</accession>
<evidence type="ECO:0000256" key="3">
    <source>
        <dbReference type="ARBA" id="ARBA00022989"/>
    </source>
</evidence>
<sequence length="205" mass="22126">MALLKHTVGIMTHPASEWASVRDDKTSFKQVFLGHVPFLALIPSIAAFYGVTQVGWTVGDGDPVHLTVNSALTLCAISYFALIAGVFVLGEFVNWMSRTYGVRDSEEQRHHGGTALAVCITTPLFLSGIFLVVPSIWLNVIAMGIAGTYAVFLIFEGLPIVMNIEKERAFMYACSVITVGLVLMVTAMIGTVLVWGVGVGPIYVD</sequence>
<keyword evidence="8" id="KW-1185">Reference proteome</keyword>
<evidence type="ECO:0000313" key="8">
    <source>
        <dbReference type="Proteomes" id="UP000009080"/>
    </source>
</evidence>
<evidence type="ECO:0000256" key="4">
    <source>
        <dbReference type="ARBA" id="ARBA00023136"/>
    </source>
</evidence>
<keyword evidence="2 5" id="KW-0812">Transmembrane</keyword>
<dbReference type="HOGENOM" id="CLU_099801_0_0_6"/>
<protein>
    <submittedName>
        <fullName evidence="7">Rod shape-determining protein MreC, subtype</fullName>
    </submittedName>
</protein>
<feature type="transmembrane region" description="Helical" evidence="5">
    <location>
        <begin position="71"/>
        <end position="93"/>
    </location>
</feature>
<feature type="transmembrane region" description="Helical" evidence="5">
    <location>
        <begin position="170"/>
        <end position="197"/>
    </location>
</feature>
<keyword evidence="3 5" id="KW-1133">Transmembrane helix</keyword>
<feature type="domain" description="Yip1" evidence="6">
    <location>
        <begin position="9"/>
        <end position="185"/>
    </location>
</feature>
<dbReference type="OrthoDB" id="9808452at2"/>
<comment type="subcellular location">
    <subcellularLocation>
        <location evidence="1">Membrane</location>
        <topology evidence="1">Multi-pass membrane protein</topology>
    </subcellularLocation>
</comment>